<proteinExistence type="predicted"/>
<dbReference type="EMBL" id="JARBHB010000004">
    <property type="protein sequence ID" value="KAJ8885549.1"/>
    <property type="molecule type" value="Genomic_DNA"/>
</dbReference>
<keyword evidence="2" id="KW-1185">Reference proteome</keyword>
<comment type="caution">
    <text evidence="1">The sequence shown here is derived from an EMBL/GenBank/DDBJ whole genome shotgun (WGS) entry which is preliminary data.</text>
</comment>
<protein>
    <recommendedName>
        <fullName evidence="3">Endonuclease/exonuclease/phosphatase domain-containing protein</fullName>
    </recommendedName>
</protein>
<organism evidence="1 2">
    <name type="scientific">Dryococelus australis</name>
    <dbReference type="NCBI Taxonomy" id="614101"/>
    <lineage>
        <taxon>Eukaryota</taxon>
        <taxon>Metazoa</taxon>
        <taxon>Ecdysozoa</taxon>
        <taxon>Arthropoda</taxon>
        <taxon>Hexapoda</taxon>
        <taxon>Insecta</taxon>
        <taxon>Pterygota</taxon>
        <taxon>Neoptera</taxon>
        <taxon>Polyneoptera</taxon>
        <taxon>Phasmatodea</taxon>
        <taxon>Verophasmatodea</taxon>
        <taxon>Anareolatae</taxon>
        <taxon>Phasmatidae</taxon>
        <taxon>Eurycanthinae</taxon>
        <taxon>Dryococelus</taxon>
    </lineage>
</organism>
<evidence type="ECO:0000313" key="2">
    <source>
        <dbReference type="Proteomes" id="UP001159363"/>
    </source>
</evidence>
<gene>
    <name evidence="1" type="ORF">PR048_011747</name>
</gene>
<sequence>MLSGAYYHPTQFSMNSFLVDLDIDLCKCDNTTTVIAGDFNVNIDDNTPASLMYKILSNYNCFSTLHTLTTRVTENTKSVIDHFLSNVTNENISICTINTAISDHHVILLAIACKVSSLKNSTNEVTTKIDYDSTNEIVKTIVNVLSKVIIESSSIKSRDTLFKKFEKKRHNNHIREQLNLLNNTITTLKINLIANHHFKVFSNCNGNNKLLWRKINNTLGTNQKQGTKFKSVFDKH</sequence>
<feature type="non-terminal residue" evidence="1">
    <location>
        <position position="236"/>
    </location>
</feature>
<evidence type="ECO:0008006" key="3">
    <source>
        <dbReference type="Google" id="ProtNLM"/>
    </source>
</evidence>
<reference evidence="1 2" key="1">
    <citation type="submission" date="2023-02" db="EMBL/GenBank/DDBJ databases">
        <title>LHISI_Scaffold_Assembly.</title>
        <authorList>
            <person name="Stuart O.P."/>
            <person name="Cleave R."/>
            <person name="Magrath M.J.L."/>
            <person name="Mikheyev A.S."/>
        </authorList>
    </citation>
    <scope>NUCLEOTIDE SEQUENCE [LARGE SCALE GENOMIC DNA]</scope>
    <source>
        <strain evidence="1">Daus_M_001</strain>
        <tissue evidence="1">Leg muscle</tissue>
    </source>
</reference>
<dbReference type="SUPFAM" id="SSF56219">
    <property type="entry name" value="DNase I-like"/>
    <property type="match status" value="1"/>
</dbReference>
<name>A0ABQ9HN30_9NEOP</name>
<dbReference type="Gene3D" id="3.60.10.10">
    <property type="entry name" value="Endonuclease/exonuclease/phosphatase"/>
    <property type="match status" value="1"/>
</dbReference>
<dbReference type="InterPro" id="IPR036691">
    <property type="entry name" value="Endo/exonu/phosph_ase_sf"/>
</dbReference>
<evidence type="ECO:0000313" key="1">
    <source>
        <dbReference type="EMBL" id="KAJ8885549.1"/>
    </source>
</evidence>
<dbReference type="Proteomes" id="UP001159363">
    <property type="component" value="Chromosome X"/>
</dbReference>
<accession>A0ABQ9HN30</accession>